<dbReference type="RefSeq" id="WP_328957360.1">
    <property type="nucleotide sequence ID" value="NZ_CP108110.1"/>
</dbReference>
<dbReference type="Proteomes" id="UP001432222">
    <property type="component" value="Chromosome"/>
</dbReference>
<keyword evidence="3" id="KW-1185">Reference proteome</keyword>
<proteinExistence type="predicted"/>
<feature type="domain" description="DUF397" evidence="1">
    <location>
        <begin position="12"/>
        <end position="64"/>
    </location>
</feature>
<evidence type="ECO:0000313" key="2">
    <source>
        <dbReference type="EMBL" id="WUQ86768.1"/>
    </source>
</evidence>
<dbReference type="EMBL" id="CP108110">
    <property type="protein sequence ID" value="WUQ86768.1"/>
    <property type="molecule type" value="Genomic_DNA"/>
</dbReference>
<evidence type="ECO:0000259" key="1">
    <source>
        <dbReference type="Pfam" id="PF04149"/>
    </source>
</evidence>
<reference evidence="2" key="1">
    <citation type="submission" date="2022-10" db="EMBL/GenBank/DDBJ databases">
        <title>The complete genomes of actinobacterial strains from the NBC collection.</title>
        <authorList>
            <person name="Joergensen T.S."/>
            <person name="Alvarez Arevalo M."/>
            <person name="Sterndorff E.B."/>
            <person name="Faurdal D."/>
            <person name="Vuksanovic O."/>
            <person name="Mourched A.-S."/>
            <person name="Charusanti P."/>
            <person name="Shaw S."/>
            <person name="Blin K."/>
            <person name="Weber T."/>
        </authorList>
    </citation>
    <scope>NUCLEOTIDE SEQUENCE</scope>
    <source>
        <strain evidence="2">NBC_00222</strain>
    </source>
</reference>
<accession>A0ABZ1U6R9</accession>
<gene>
    <name evidence="2" type="ORF">OHA16_29695</name>
</gene>
<dbReference type="InterPro" id="IPR007278">
    <property type="entry name" value="DUF397"/>
</dbReference>
<evidence type="ECO:0000313" key="3">
    <source>
        <dbReference type="Proteomes" id="UP001432222"/>
    </source>
</evidence>
<protein>
    <submittedName>
        <fullName evidence="2">DUF397 domain-containing protein</fullName>
    </submittedName>
</protein>
<organism evidence="2 3">
    <name type="scientific">Kitasatospora purpeofusca</name>
    <dbReference type="NCBI Taxonomy" id="67352"/>
    <lineage>
        <taxon>Bacteria</taxon>
        <taxon>Bacillati</taxon>
        <taxon>Actinomycetota</taxon>
        <taxon>Actinomycetes</taxon>
        <taxon>Kitasatosporales</taxon>
        <taxon>Streptomycetaceae</taxon>
        <taxon>Kitasatospora</taxon>
    </lineage>
</organism>
<sequence length="74" mass="7807">MTLHPDAAALDLTWRKSSWSNDSGNCVEFAMPNAPVSYVRDSKDPSGPALTLTAAAHTAFITAVANGEFDLGLL</sequence>
<dbReference type="Pfam" id="PF04149">
    <property type="entry name" value="DUF397"/>
    <property type="match status" value="1"/>
</dbReference>
<name>A0ABZ1U6R9_9ACTN</name>